<organism evidence="1 2">
    <name type="scientific">Cytobacillus firmus</name>
    <name type="common">Bacillus firmus</name>
    <dbReference type="NCBI Taxonomy" id="1399"/>
    <lineage>
        <taxon>Bacteria</taxon>
        <taxon>Bacillati</taxon>
        <taxon>Bacillota</taxon>
        <taxon>Bacilli</taxon>
        <taxon>Bacillales</taxon>
        <taxon>Bacillaceae</taxon>
        <taxon>Cytobacillus</taxon>
    </lineage>
</organism>
<gene>
    <name evidence="1" type="ORF">KIS1582_3677</name>
</gene>
<sequence>MFFIINDLKVDLDILPYSSYLSGKEHPFSISKGNNVLHFS</sequence>
<dbReference type="EMBL" id="VDEM01000054">
    <property type="protein sequence ID" value="KAF0822530.1"/>
    <property type="molecule type" value="Genomic_DNA"/>
</dbReference>
<dbReference type="AlphaFoldDB" id="A0A800N931"/>
<evidence type="ECO:0000313" key="2">
    <source>
        <dbReference type="Proteomes" id="UP000465778"/>
    </source>
</evidence>
<reference evidence="1 2" key="1">
    <citation type="journal article" date="2020" name="G3 (Bethesda)">
        <title>Whole Genome Sequencing and Comparative Genomics of Two Nematicidal Bacillus Strains Reveals a Wide Range of Possible Virulence Factors.</title>
        <authorList>
            <person name="Susic N."/>
            <person name="Janezic S."/>
            <person name="Rupnik M."/>
            <person name="Geric Stare B."/>
        </authorList>
    </citation>
    <scope>NUCLEOTIDE SEQUENCE [LARGE SCALE GENOMIC DNA]</scope>
    <source>
        <strain evidence="1 2">I-1582</strain>
    </source>
</reference>
<dbReference type="Proteomes" id="UP000465778">
    <property type="component" value="Unassembled WGS sequence"/>
</dbReference>
<protein>
    <submittedName>
        <fullName evidence="1">Uncharacterized protein</fullName>
    </submittedName>
</protein>
<accession>A0A800N931</accession>
<proteinExistence type="predicted"/>
<comment type="caution">
    <text evidence="1">The sequence shown here is derived from an EMBL/GenBank/DDBJ whole genome shotgun (WGS) entry which is preliminary data.</text>
</comment>
<evidence type="ECO:0000313" key="1">
    <source>
        <dbReference type="EMBL" id="KAF0822530.1"/>
    </source>
</evidence>
<name>A0A800N931_CYTFI</name>